<dbReference type="InterPro" id="IPR044974">
    <property type="entry name" value="Disease_R_plants"/>
</dbReference>
<dbReference type="InterPro" id="IPR058192">
    <property type="entry name" value="WHD_ROQ1-like"/>
</dbReference>
<dbReference type="InterPro" id="IPR036390">
    <property type="entry name" value="WH_DNA-bd_sf"/>
</dbReference>
<comment type="caution">
    <text evidence="5">The sequence shown here is derived from an EMBL/GenBank/DDBJ whole genome shotgun (WGS) entry which is preliminary data.</text>
</comment>
<feature type="domain" description="Disease resistance protein Roq1-like winged-helix" evidence="4">
    <location>
        <begin position="159"/>
        <end position="230"/>
    </location>
</feature>
<dbReference type="Pfam" id="PF00931">
    <property type="entry name" value="NB-ARC"/>
    <property type="match status" value="1"/>
</dbReference>
<keyword evidence="2" id="KW-0677">Repeat</keyword>
<dbReference type="PANTHER" id="PTHR11017">
    <property type="entry name" value="LEUCINE-RICH REPEAT-CONTAINING PROTEIN"/>
    <property type="match status" value="1"/>
</dbReference>
<keyword evidence="6" id="KW-1185">Reference proteome</keyword>
<gene>
    <name evidence="5" type="ORF">ACJRO7_032264</name>
</gene>
<evidence type="ECO:0000313" key="5">
    <source>
        <dbReference type="EMBL" id="KAL3727502.1"/>
    </source>
</evidence>
<reference evidence="5 6" key="1">
    <citation type="submission" date="2024-11" db="EMBL/GenBank/DDBJ databases">
        <title>Chromosome-level genome assembly of Eucalyptus globulus Labill. provides insights into its genome evolution.</title>
        <authorList>
            <person name="Li X."/>
        </authorList>
    </citation>
    <scope>NUCLEOTIDE SEQUENCE [LARGE SCALE GENOMIC DNA]</scope>
    <source>
        <strain evidence="5">CL2024</strain>
        <tissue evidence="5">Fresh tender leaves</tissue>
    </source>
</reference>
<sequence>MDIRNIDEGIKTIKDRLPNKKVLLLLDDVEEKDHMDALVGKRDWFGEGSKLIITTRRKDVLCVPEVDWRYELTGLDRDLSLQLFSKHAFRRDHPLDEYINQSKRAIHIAGGLPLALEVIGALLSGKNKEMWDYTLKMLESVPHNEVQSKLKISYDALDNRQQHIFLDIACHFIGYCKDIMVYFWDASKLFPKAALEVLQNMSLIKIGKHNELWMHDQLRDLGREIVRQESKMKFEKQRRVWNPKEGLDLLRRHEVKCLSAINLQVTYEHFLLKKRRKDSYFLCSLAPF</sequence>
<evidence type="ECO:0000313" key="6">
    <source>
        <dbReference type="Proteomes" id="UP001634007"/>
    </source>
</evidence>
<dbReference type="InterPro" id="IPR002182">
    <property type="entry name" value="NB-ARC"/>
</dbReference>
<dbReference type="Proteomes" id="UP001634007">
    <property type="component" value="Unassembled WGS sequence"/>
</dbReference>
<organism evidence="5 6">
    <name type="scientific">Eucalyptus globulus</name>
    <name type="common">Tasmanian blue gum</name>
    <dbReference type="NCBI Taxonomy" id="34317"/>
    <lineage>
        <taxon>Eukaryota</taxon>
        <taxon>Viridiplantae</taxon>
        <taxon>Streptophyta</taxon>
        <taxon>Embryophyta</taxon>
        <taxon>Tracheophyta</taxon>
        <taxon>Spermatophyta</taxon>
        <taxon>Magnoliopsida</taxon>
        <taxon>eudicotyledons</taxon>
        <taxon>Gunneridae</taxon>
        <taxon>Pentapetalae</taxon>
        <taxon>rosids</taxon>
        <taxon>malvids</taxon>
        <taxon>Myrtales</taxon>
        <taxon>Myrtaceae</taxon>
        <taxon>Myrtoideae</taxon>
        <taxon>Eucalypteae</taxon>
        <taxon>Eucalyptus</taxon>
    </lineage>
</organism>
<accession>A0ABD3JK84</accession>
<dbReference type="InterPro" id="IPR027417">
    <property type="entry name" value="P-loop_NTPase"/>
</dbReference>
<dbReference type="Gene3D" id="1.10.8.430">
    <property type="entry name" value="Helical domain of apoptotic protease-activating factors"/>
    <property type="match status" value="1"/>
</dbReference>
<evidence type="ECO:0000259" key="4">
    <source>
        <dbReference type="Pfam" id="PF23282"/>
    </source>
</evidence>
<dbReference type="PRINTS" id="PR00364">
    <property type="entry name" value="DISEASERSIST"/>
</dbReference>
<dbReference type="Pfam" id="PF23282">
    <property type="entry name" value="WHD_ROQ1"/>
    <property type="match status" value="1"/>
</dbReference>
<evidence type="ECO:0000259" key="3">
    <source>
        <dbReference type="Pfam" id="PF00931"/>
    </source>
</evidence>
<evidence type="ECO:0000256" key="1">
    <source>
        <dbReference type="ARBA" id="ARBA00022614"/>
    </source>
</evidence>
<dbReference type="AlphaFoldDB" id="A0ABD3JK84"/>
<dbReference type="SUPFAM" id="SSF52540">
    <property type="entry name" value="P-loop containing nucleoside triphosphate hydrolases"/>
    <property type="match status" value="1"/>
</dbReference>
<evidence type="ECO:0000256" key="2">
    <source>
        <dbReference type="ARBA" id="ARBA00022737"/>
    </source>
</evidence>
<dbReference type="Gene3D" id="3.40.50.300">
    <property type="entry name" value="P-loop containing nucleotide triphosphate hydrolases"/>
    <property type="match status" value="1"/>
</dbReference>
<proteinExistence type="predicted"/>
<dbReference type="InterPro" id="IPR042197">
    <property type="entry name" value="Apaf_helical"/>
</dbReference>
<protein>
    <recommendedName>
        <fullName evidence="7">NB-ARC domain-containing protein</fullName>
    </recommendedName>
</protein>
<keyword evidence="1" id="KW-0433">Leucine-rich repeat</keyword>
<dbReference type="EMBL" id="JBJKBG010000008">
    <property type="protein sequence ID" value="KAL3727502.1"/>
    <property type="molecule type" value="Genomic_DNA"/>
</dbReference>
<dbReference type="PANTHER" id="PTHR11017:SF570">
    <property type="entry name" value="DISEASE RESISTANCE PROTEIN (TIR-NBS CLASS)-RELATED"/>
    <property type="match status" value="1"/>
</dbReference>
<name>A0ABD3JK84_EUCGL</name>
<dbReference type="SUPFAM" id="SSF46785">
    <property type="entry name" value="Winged helix' DNA-binding domain"/>
    <property type="match status" value="1"/>
</dbReference>
<feature type="domain" description="NB-ARC" evidence="3">
    <location>
        <begin position="11"/>
        <end position="92"/>
    </location>
</feature>
<evidence type="ECO:0008006" key="7">
    <source>
        <dbReference type="Google" id="ProtNLM"/>
    </source>
</evidence>